<gene>
    <name evidence="2" type="ORF">MM415A01570_0006</name>
    <name evidence="1" type="ORF">MM415B01446_0011</name>
</gene>
<name>A0A6M3ILH3_9ZZZZ</name>
<evidence type="ECO:0000313" key="2">
    <source>
        <dbReference type="EMBL" id="QJA76159.1"/>
    </source>
</evidence>
<protein>
    <submittedName>
        <fullName evidence="1">Uncharacterized protein</fullName>
    </submittedName>
</protein>
<dbReference type="EMBL" id="MT142208">
    <property type="protein sequence ID" value="QJA76159.1"/>
    <property type="molecule type" value="Genomic_DNA"/>
</dbReference>
<organism evidence="1">
    <name type="scientific">viral metagenome</name>
    <dbReference type="NCBI Taxonomy" id="1070528"/>
    <lineage>
        <taxon>unclassified sequences</taxon>
        <taxon>metagenomes</taxon>
        <taxon>organismal metagenomes</taxon>
    </lineage>
</organism>
<dbReference type="AlphaFoldDB" id="A0A6M3ILH3"/>
<evidence type="ECO:0000313" key="1">
    <source>
        <dbReference type="EMBL" id="QJA58470.1"/>
    </source>
</evidence>
<proteinExistence type="predicted"/>
<accession>A0A6M3ILH3</accession>
<sequence length="49" mass="5496">MKAVLVALAVVGGLLLTWFWAYVAARLMSAGILRTWLEYIRGKKGKEDE</sequence>
<reference evidence="1" key="1">
    <citation type="submission" date="2020-03" db="EMBL/GenBank/DDBJ databases">
        <title>The deep terrestrial virosphere.</title>
        <authorList>
            <person name="Holmfeldt K."/>
            <person name="Nilsson E."/>
            <person name="Simone D."/>
            <person name="Lopez-Fernandez M."/>
            <person name="Wu X."/>
            <person name="de Brujin I."/>
            <person name="Lundin D."/>
            <person name="Andersson A."/>
            <person name="Bertilsson S."/>
            <person name="Dopson M."/>
        </authorList>
    </citation>
    <scope>NUCLEOTIDE SEQUENCE</scope>
    <source>
        <strain evidence="2">MM415A01570</strain>
        <strain evidence="1">MM415B01446</strain>
    </source>
</reference>
<dbReference type="EMBL" id="MT141325">
    <property type="protein sequence ID" value="QJA58470.1"/>
    <property type="molecule type" value="Genomic_DNA"/>
</dbReference>